<comment type="caution">
    <text evidence="1">The sequence shown here is derived from an EMBL/GenBank/DDBJ whole genome shotgun (WGS) entry which is preliminary data.</text>
</comment>
<organism evidence="1 2">
    <name type="scientific">Hamadaea flava</name>
    <dbReference type="NCBI Taxonomy" id="1742688"/>
    <lineage>
        <taxon>Bacteria</taxon>
        <taxon>Bacillati</taxon>
        <taxon>Actinomycetota</taxon>
        <taxon>Actinomycetes</taxon>
        <taxon>Micromonosporales</taxon>
        <taxon>Micromonosporaceae</taxon>
        <taxon>Hamadaea</taxon>
    </lineage>
</organism>
<dbReference type="InterPro" id="IPR011067">
    <property type="entry name" value="Plasmid_toxin/cell-grow_inhib"/>
</dbReference>
<reference evidence="2" key="1">
    <citation type="journal article" date="2019" name="Int. J. Syst. Evol. Microbiol.">
        <title>The Global Catalogue of Microorganisms (GCM) 10K type strain sequencing project: providing services to taxonomists for standard genome sequencing and annotation.</title>
        <authorList>
            <consortium name="The Broad Institute Genomics Platform"/>
            <consortium name="The Broad Institute Genome Sequencing Center for Infectious Disease"/>
            <person name="Wu L."/>
            <person name="Ma J."/>
        </authorList>
    </citation>
    <scope>NUCLEOTIDE SEQUENCE [LARGE SCALE GENOMIC DNA]</scope>
    <source>
        <strain evidence="2">CGMCC 4.7289</strain>
    </source>
</reference>
<proteinExistence type="predicted"/>
<gene>
    <name evidence="1" type="ORF">ACFOZ4_24665</name>
</gene>
<evidence type="ECO:0000313" key="2">
    <source>
        <dbReference type="Proteomes" id="UP001595816"/>
    </source>
</evidence>
<accession>A0ABV8LTZ8</accession>
<name>A0ABV8LTZ8_9ACTN</name>
<dbReference type="EMBL" id="JBHSAY010000015">
    <property type="protein sequence ID" value="MFC4133818.1"/>
    <property type="molecule type" value="Genomic_DNA"/>
</dbReference>
<sequence length="139" mass="14799">MRRGDVWWAFVGEKCLIVLLSGDEDLELRAIQIVAPATAPEKHGFVVLSGEQAADPGVMRQVIASAGPGVGGVAIEVDVGAWEGLTHGGVVRVGLPREDRIFCTWLVTLTQQSLAEKAGELSPATLDQLANALRLARME</sequence>
<dbReference type="Proteomes" id="UP001595816">
    <property type="component" value="Unassembled WGS sequence"/>
</dbReference>
<evidence type="ECO:0008006" key="3">
    <source>
        <dbReference type="Google" id="ProtNLM"/>
    </source>
</evidence>
<dbReference type="RefSeq" id="WP_253761981.1">
    <property type="nucleotide sequence ID" value="NZ_JAMZDZ010000001.1"/>
</dbReference>
<evidence type="ECO:0000313" key="1">
    <source>
        <dbReference type="EMBL" id="MFC4133818.1"/>
    </source>
</evidence>
<dbReference type="Gene3D" id="2.30.30.110">
    <property type="match status" value="1"/>
</dbReference>
<dbReference type="SUPFAM" id="SSF50118">
    <property type="entry name" value="Cell growth inhibitor/plasmid maintenance toxic component"/>
    <property type="match status" value="1"/>
</dbReference>
<protein>
    <recommendedName>
        <fullName evidence="3">Type II toxin-antitoxin system PemK/MazF family toxin</fullName>
    </recommendedName>
</protein>
<keyword evidence="2" id="KW-1185">Reference proteome</keyword>